<dbReference type="Pfam" id="PF00423">
    <property type="entry name" value="HN"/>
    <property type="match status" value="1"/>
</dbReference>
<dbReference type="GO" id="GO:0046718">
    <property type="term" value="P:symbiont entry into host cell"/>
    <property type="evidence" value="ECO:0007669"/>
    <property type="project" value="UniProtKB-KW"/>
</dbReference>
<comment type="catalytic activity">
    <reaction evidence="1">
        <text>Hydrolysis of alpha-(2-&gt;3)-, alpha-(2-&gt;6)-, alpha-(2-&gt;8)- glycosidic linkages of terminal sialic acid residues in oligosaccharides, glycoproteins, glycolipids, colominic acid and synthetic substrates.</text>
        <dbReference type="EC" id="3.2.1.18"/>
    </reaction>
</comment>
<dbReference type="InterPro" id="IPR016285">
    <property type="entry name" value="Hemagglutn-neuramid"/>
</dbReference>
<evidence type="ECO:0000256" key="9">
    <source>
        <dbReference type="ARBA" id="ARBA00022511"/>
    </source>
</evidence>
<evidence type="ECO:0000313" key="27">
    <source>
        <dbReference type="EMBL" id="AAQ54621.1"/>
    </source>
</evidence>
<keyword evidence="16" id="KW-1043">Host membrane</keyword>
<dbReference type="SUPFAM" id="SSF50939">
    <property type="entry name" value="Sialidases"/>
    <property type="match status" value="1"/>
</dbReference>
<keyword evidence="21" id="KW-0325">Glycoprotein</keyword>
<dbReference type="GO" id="GO:0019062">
    <property type="term" value="P:virion attachment to host cell"/>
    <property type="evidence" value="ECO:0007669"/>
    <property type="project" value="UniProtKB-KW"/>
</dbReference>
<comment type="function">
    <text evidence="3">Mediates the viral entry into the host cell together with fusion/F protein. Attaches the virus to sialic acid-containing cell receptors and thereby initiates infection. Binding of HN protein to the receptor induces a conformational change that allows the F protein to trigger virion/cell membranes fusion.</text>
</comment>
<dbReference type="InterPro" id="IPR000665">
    <property type="entry name" value="Hemagglutn/HN"/>
</dbReference>
<evidence type="ECO:0000256" key="11">
    <source>
        <dbReference type="ARBA" id="ARBA00022581"/>
    </source>
</evidence>
<evidence type="ECO:0000256" key="3">
    <source>
        <dbReference type="ARBA" id="ARBA00003736"/>
    </source>
</evidence>
<keyword evidence="12 26" id="KW-0812">Transmembrane</keyword>
<comment type="similarity">
    <text evidence="6 25">Belongs to the paramyxoviruses hemagglutinin-neuraminidase family.</text>
</comment>
<reference evidence="27" key="1">
    <citation type="journal article" date="2004" name="Funct. Integr. Genomics">
        <title>Nucleotide and predicted amino acid sequence analysis of the fusion protein and hemagglutinin-neuraminidase protein genes among Newcastle disease virus isolates. Phylogenetic relationships among the Paramyxovirinae based on attachment glycoprotein sequences.</title>
        <authorList>
            <person name="Seal B.S."/>
        </authorList>
    </citation>
    <scope>NUCLEOTIDE SEQUENCE</scope>
    <source>
        <strain evidence="27">Game chicken/USA</strain>
    </source>
</reference>
<evidence type="ECO:0000256" key="13">
    <source>
        <dbReference type="ARBA" id="ARBA00022801"/>
    </source>
</evidence>
<evidence type="ECO:0000256" key="26">
    <source>
        <dbReference type="SAM" id="Phobius"/>
    </source>
</evidence>
<keyword evidence="15" id="KW-0946">Virion</keyword>
<keyword evidence="20 26" id="KW-0472">Membrane</keyword>
<organism evidence="27">
    <name type="scientific">Avian paramyxovirus 1</name>
    <name type="common">NDV</name>
    <name type="synonym">Avian orthoavulavirus 1</name>
    <dbReference type="NCBI Taxonomy" id="2560319"/>
    <lineage>
        <taxon>Viruses</taxon>
        <taxon>Riboviria</taxon>
        <taxon>Orthornavirae</taxon>
        <taxon>Negarnaviricota</taxon>
        <taxon>Haploviricotina</taxon>
        <taxon>Monjiviricetes</taxon>
        <taxon>Mononegavirales</taxon>
        <taxon>Paramyxoviridae</taxon>
        <taxon>Avulavirinae</taxon>
        <taxon>Orthoavulavirus</taxon>
        <taxon>Orthoavulavirus javaense</taxon>
    </lineage>
</organism>
<dbReference type="GO" id="GO:0020002">
    <property type="term" value="C:host cell plasma membrane"/>
    <property type="evidence" value="ECO:0007669"/>
    <property type="project" value="UniProtKB-SubCell"/>
</dbReference>
<evidence type="ECO:0000256" key="21">
    <source>
        <dbReference type="ARBA" id="ARBA00023180"/>
    </source>
</evidence>
<comment type="subunit">
    <text evidence="23">Homotetramer; composed of disulfide-linked homodimers. Interacts with F protein trimer. Interacts with host CG-1B; this interaction inhibits viral adsorption and replication rather than internalization.</text>
</comment>
<evidence type="ECO:0000256" key="16">
    <source>
        <dbReference type="ARBA" id="ARBA00022870"/>
    </source>
</evidence>
<evidence type="ECO:0000256" key="24">
    <source>
        <dbReference type="PIRSR" id="PIRSR001072-2"/>
    </source>
</evidence>
<keyword evidence="24" id="KW-1015">Disulfide bond</keyword>
<evidence type="ECO:0000256" key="17">
    <source>
        <dbReference type="ARBA" id="ARBA00022879"/>
    </source>
</evidence>
<evidence type="ECO:0000256" key="7">
    <source>
        <dbReference type="ARBA" id="ARBA00012733"/>
    </source>
</evidence>
<feature type="disulfide bond" evidence="24">
    <location>
        <begin position="455"/>
        <end position="465"/>
    </location>
</feature>
<evidence type="ECO:0000256" key="5">
    <source>
        <dbReference type="ARBA" id="ARBA00004336"/>
    </source>
</evidence>
<evidence type="ECO:0000256" key="15">
    <source>
        <dbReference type="ARBA" id="ARBA00022844"/>
    </source>
</evidence>
<evidence type="ECO:0000256" key="6">
    <source>
        <dbReference type="ARBA" id="ARBA00007701"/>
    </source>
</evidence>
<feature type="disulfide bond" evidence="24">
    <location>
        <begin position="531"/>
        <end position="542"/>
    </location>
</feature>
<evidence type="ECO:0000256" key="20">
    <source>
        <dbReference type="ARBA" id="ARBA00023136"/>
    </source>
</evidence>
<dbReference type="PIRSF" id="PIRSF001072">
    <property type="entry name" value="Hemagglut-neuramid_paramyxoV"/>
    <property type="match status" value="1"/>
</dbReference>
<dbReference type="GO" id="GO:0042802">
    <property type="term" value="F:identical protein binding"/>
    <property type="evidence" value="ECO:0007669"/>
    <property type="project" value="UniProtKB-ARBA"/>
</dbReference>
<dbReference type="GO" id="GO:0055036">
    <property type="term" value="C:virion membrane"/>
    <property type="evidence" value="ECO:0007669"/>
    <property type="project" value="UniProtKB-SubCell"/>
</dbReference>
<dbReference type="GO" id="GO:0046789">
    <property type="term" value="F:host cell surface receptor binding"/>
    <property type="evidence" value="ECO:0007669"/>
    <property type="project" value="InterPro"/>
</dbReference>
<feature type="disulfide bond" evidence="24">
    <location>
        <begin position="172"/>
        <end position="196"/>
    </location>
</feature>
<dbReference type="CDD" id="cd15469">
    <property type="entry name" value="HN"/>
    <property type="match status" value="1"/>
</dbReference>
<keyword evidence="13" id="KW-0378">Hydrolase</keyword>
<feature type="transmembrane region" description="Helical" evidence="26">
    <location>
        <begin position="23"/>
        <end position="46"/>
    </location>
</feature>
<dbReference type="GO" id="GO:0019031">
    <property type="term" value="C:viral envelope"/>
    <property type="evidence" value="ECO:0007669"/>
    <property type="project" value="UniProtKB-KW"/>
</dbReference>
<keyword evidence="19 26" id="KW-1133">Transmembrane helix</keyword>
<dbReference type="Gene3D" id="2.120.10.10">
    <property type="match status" value="1"/>
</dbReference>
<keyword evidence="22" id="KW-1160">Virus entry into host cell</keyword>
<evidence type="ECO:0000256" key="19">
    <source>
        <dbReference type="ARBA" id="ARBA00022989"/>
    </source>
</evidence>
<feature type="disulfide bond" evidence="24">
    <location>
        <begin position="186"/>
        <end position="247"/>
    </location>
</feature>
<evidence type="ECO:0000256" key="10">
    <source>
        <dbReference type="ARBA" id="ARBA00022546"/>
    </source>
</evidence>
<comment type="subcellular location">
    <subcellularLocation>
        <location evidence="5">Host cell membrane</location>
        <topology evidence="5">Single-pass type II membrane protein</topology>
    </subcellularLocation>
    <subcellularLocation>
        <location evidence="4">Virion membrane</location>
        <topology evidence="4">Single-pass type II membrane protein</topology>
    </subcellularLocation>
</comment>
<comment type="function">
    <text evidence="2">Neuraminidase activity ensures the efficient spread of the virus by dissociating the mature virions from the neuraminic acid containing glycoproteins.</text>
</comment>
<keyword evidence="17 25" id="KW-0261">Viral envelope protein</keyword>
<dbReference type="GO" id="GO:0004308">
    <property type="term" value="F:exo-alpha-sialidase activity"/>
    <property type="evidence" value="ECO:0007669"/>
    <property type="project" value="UniProtKB-EC"/>
</dbReference>
<keyword evidence="10 25" id="KW-0348">Hemagglutinin</keyword>
<keyword evidence="9" id="KW-1032">Host cell membrane</keyword>
<evidence type="ECO:0000256" key="23">
    <source>
        <dbReference type="ARBA" id="ARBA00066270"/>
    </source>
</evidence>
<dbReference type="InterPro" id="IPR036278">
    <property type="entry name" value="Sialidase_sf"/>
</dbReference>
<keyword evidence="18" id="KW-0735">Signal-anchor</keyword>
<protein>
    <recommendedName>
        <fullName evidence="8">Hemagglutinin-neuraminidase</fullName>
        <ecNumber evidence="7">3.2.1.18</ecNumber>
    </recommendedName>
</protein>
<proteinExistence type="evidence at transcript level"/>
<keyword evidence="11" id="KW-0945">Host-virus interaction</keyword>
<accession>Q6WG60</accession>
<sequence length="571" mass="62638">MDRVVSRVVLENEEREAKNTWRLVFRIAVLSLVVMTLAISVATLVYSMEASTPGDLAGISTVISKAEDKVISLLSSNQDVVDRVYKQVALESPLALLNTESVIMNAITSLSYQINGAANNSGCGAPVHDPDYVGGVGKELIVDDTSDVTSFYPSAYQEHLNFIPAPTTGSGCTRIPSFDMSATHYCYTHNVILSGCRDHSHSHQYLALGVLRTSATGRVFFSTLRSINLDDTQNRKSCSVSATPLGCDMLCSKVTEIEEEDYKSATPTSMVHGRLGFDGQYHEKDLDVTALFKDWVANYPGVGGGSLIGDRVWFPVYGGLKPNSPSDIAQEGRYVIYKRYNNTCPDEQDYQVRMAKSSYKPGRFGGKRVQQAILSIKVSVSLGEDPVLTVPPNTVTLMGAEGRVLTVGTSHFLYQRGSSYFSPALLYPMTIHNKTATLHSPYTFNAFTRPGSVPCQASARCPNSCITGVYTDPYPVVFHKNHTLRGVFGTMLDNEQARFNPVSAVFDYTSRSRITRVSSSSTKAAYTTSTCFKVVKTNKIYCLSIAEISNTLFGEFRIVPLLVEILKDDRV</sequence>
<evidence type="ECO:0000256" key="8">
    <source>
        <dbReference type="ARBA" id="ARBA00020643"/>
    </source>
</evidence>
<evidence type="ECO:0000256" key="1">
    <source>
        <dbReference type="ARBA" id="ARBA00000427"/>
    </source>
</evidence>
<name>Q6WG60_NCDV</name>
<evidence type="ECO:0000256" key="14">
    <source>
        <dbReference type="ARBA" id="ARBA00022804"/>
    </source>
</evidence>
<dbReference type="CAZy" id="GH83">
    <property type="family name" value="Glycoside Hydrolase Family 83"/>
</dbReference>
<evidence type="ECO:0000256" key="18">
    <source>
        <dbReference type="ARBA" id="ARBA00022968"/>
    </source>
</evidence>
<feature type="disulfide bond" evidence="24">
    <location>
        <begin position="238"/>
        <end position="251"/>
    </location>
</feature>
<evidence type="ECO:0000256" key="2">
    <source>
        <dbReference type="ARBA" id="ARBA00003028"/>
    </source>
</evidence>
<evidence type="ECO:0000256" key="4">
    <source>
        <dbReference type="ARBA" id="ARBA00004208"/>
    </source>
</evidence>
<evidence type="ECO:0000256" key="12">
    <source>
        <dbReference type="ARBA" id="ARBA00022692"/>
    </source>
</evidence>
<evidence type="ECO:0000256" key="22">
    <source>
        <dbReference type="ARBA" id="ARBA00023296"/>
    </source>
</evidence>
<evidence type="ECO:0000256" key="25">
    <source>
        <dbReference type="RuleBase" id="RU004216"/>
    </source>
</evidence>
<keyword evidence="14" id="KW-1161">Viral attachment to host cell</keyword>
<dbReference type="EC" id="3.2.1.18" evidence="7"/>
<dbReference type="FunFam" id="2.120.10.10:FF:000004">
    <property type="entry name" value="Hemagglutinin-neuraminidase"/>
    <property type="match status" value="1"/>
</dbReference>
<dbReference type="EMBL" id="AY288990">
    <property type="protein sequence ID" value="AAQ54621.1"/>
    <property type="molecule type" value="mRNA"/>
</dbReference>